<feature type="transmembrane region" description="Helical" evidence="1">
    <location>
        <begin position="48"/>
        <end position="68"/>
    </location>
</feature>
<evidence type="ECO:0008006" key="4">
    <source>
        <dbReference type="Google" id="ProtNLM"/>
    </source>
</evidence>
<sequence>MNEFGYYSIIFFLMLLALVTTILVGVSKKNKEGNPNYDQKKLKNITRLTIFYIIAIGGGYALFAYYMYN</sequence>
<dbReference type="RefSeq" id="WP_209977113.1">
    <property type="nucleotide sequence ID" value="NZ_JAGGLB010000032.1"/>
</dbReference>
<name>A0ABS4J7T9_9BACL</name>
<proteinExistence type="predicted"/>
<feature type="transmembrane region" description="Helical" evidence="1">
    <location>
        <begin position="6"/>
        <end position="27"/>
    </location>
</feature>
<evidence type="ECO:0000313" key="2">
    <source>
        <dbReference type="EMBL" id="MBP1995311.1"/>
    </source>
</evidence>
<evidence type="ECO:0000256" key="1">
    <source>
        <dbReference type="SAM" id="Phobius"/>
    </source>
</evidence>
<evidence type="ECO:0000313" key="3">
    <source>
        <dbReference type="Proteomes" id="UP001519287"/>
    </source>
</evidence>
<keyword evidence="3" id="KW-1185">Reference proteome</keyword>
<keyword evidence="1" id="KW-1133">Transmembrane helix</keyword>
<keyword evidence="1" id="KW-0472">Membrane</keyword>
<protein>
    <recommendedName>
        <fullName evidence="4">Short-chain dehydrogenase</fullName>
    </recommendedName>
</protein>
<dbReference type="EMBL" id="JAGGLB010000032">
    <property type="protein sequence ID" value="MBP1995311.1"/>
    <property type="molecule type" value="Genomic_DNA"/>
</dbReference>
<reference evidence="2 3" key="1">
    <citation type="submission" date="2021-03" db="EMBL/GenBank/DDBJ databases">
        <title>Genomic Encyclopedia of Type Strains, Phase IV (KMG-IV): sequencing the most valuable type-strain genomes for metagenomic binning, comparative biology and taxonomic classification.</title>
        <authorList>
            <person name="Goeker M."/>
        </authorList>
    </citation>
    <scope>NUCLEOTIDE SEQUENCE [LARGE SCALE GENOMIC DNA]</scope>
    <source>
        <strain evidence="2 3">DSM 26048</strain>
    </source>
</reference>
<keyword evidence="1" id="KW-0812">Transmembrane</keyword>
<accession>A0ABS4J7T9</accession>
<gene>
    <name evidence="2" type="ORF">J2Z66_006953</name>
</gene>
<comment type="caution">
    <text evidence="2">The sequence shown here is derived from an EMBL/GenBank/DDBJ whole genome shotgun (WGS) entry which is preliminary data.</text>
</comment>
<dbReference type="Proteomes" id="UP001519287">
    <property type="component" value="Unassembled WGS sequence"/>
</dbReference>
<organism evidence="2 3">
    <name type="scientific">Paenibacillus eucommiae</name>
    <dbReference type="NCBI Taxonomy" id="1355755"/>
    <lineage>
        <taxon>Bacteria</taxon>
        <taxon>Bacillati</taxon>
        <taxon>Bacillota</taxon>
        <taxon>Bacilli</taxon>
        <taxon>Bacillales</taxon>
        <taxon>Paenibacillaceae</taxon>
        <taxon>Paenibacillus</taxon>
    </lineage>
</organism>